<evidence type="ECO:0000313" key="2">
    <source>
        <dbReference type="EMBL" id="OAE19455.1"/>
    </source>
</evidence>
<feature type="region of interest" description="Disordered" evidence="1">
    <location>
        <begin position="31"/>
        <end position="116"/>
    </location>
</feature>
<accession>A0A176VHQ9</accession>
<organism evidence="2 3">
    <name type="scientific">Marchantia polymorpha subsp. ruderalis</name>
    <dbReference type="NCBI Taxonomy" id="1480154"/>
    <lineage>
        <taxon>Eukaryota</taxon>
        <taxon>Viridiplantae</taxon>
        <taxon>Streptophyta</taxon>
        <taxon>Embryophyta</taxon>
        <taxon>Marchantiophyta</taxon>
        <taxon>Marchantiopsida</taxon>
        <taxon>Marchantiidae</taxon>
        <taxon>Marchantiales</taxon>
        <taxon>Marchantiaceae</taxon>
        <taxon>Marchantia</taxon>
    </lineage>
</organism>
<evidence type="ECO:0000313" key="3">
    <source>
        <dbReference type="Proteomes" id="UP000077202"/>
    </source>
</evidence>
<gene>
    <name evidence="2" type="ORF">AXG93_1040s1190</name>
</gene>
<dbReference type="Proteomes" id="UP000077202">
    <property type="component" value="Unassembled WGS sequence"/>
</dbReference>
<sequence length="229" mass="24963">MGMGPIIPRRWHACLPAAAAAMAWRERRGEDERDYSSFLPIPSEDEERRNVMTRKRMEEEGKKDDGEGRKRRWNSYDGNTEQDRGSASGNVVTEADRWRSRGTEMGRDKDKSGKEKSSAAAAAATISCAEGVNVGVAGGADILRESKLLGIGSARGAARKLGKSRLNAEGYGLQPAASMVSSSASRDHGAVAPTAFREHDAAYFHAYSHIGVHEEMIKAFSPYLAFPFL</sequence>
<feature type="compositionally biased region" description="Basic and acidic residues" evidence="1">
    <location>
        <begin position="94"/>
        <end position="116"/>
    </location>
</feature>
<keyword evidence="3" id="KW-1185">Reference proteome</keyword>
<feature type="compositionally biased region" description="Basic and acidic residues" evidence="1">
    <location>
        <begin position="46"/>
        <end position="68"/>
    </location>
</feature>
<reference evidence="2" key="1">
    <citation type="submission" date="2016-03" db="EMBL/GenBank/DDBJ databases">
        <title>Mechanisms controlling the formation of the plant cell surface in tip-growing cells are functionally conserved among land plants.</title>
        <authorList>
            <person name="Honkanen S."/>
            <person name="Jones V.A."/>
            <person name="Morieri G."/>
            <person name="Champion C."/>
            <person name="Hetherington A.J."/>
            <person name="Kelly S."/>
            <person name="Saint-Marcoux D."/>
            <person name="Proust H."/>
            <person name="Prescott H."/>
            <person name="Dolan L."/>
        </authorList>
    </citation>
    <scope>NUCLEOTIDE SEQUENCE [LARGE SCALE GENOMIC DNA]</scope>
    <source>
        <tissue evidence="2">Whole gametophyte</tissue>
    </source>
</reference>
<proteinExistence type="predicted"/>
<protein>
    <submittedName>
        <fullName evidence="2">Uncharacterized protein</fullName>
    </submittedName>
</protein>
<comment type="caution">
    <text evidence="2">The sequence shown here is derived from an EMBL/GenBank/DDBJ whole genome shotgun (WGS) entry which is preliminary data.</text>
</comment>
<evidence type="ECO:0000256" key="1">
    <source>
        <dbReference type="SAM" id="MobiDB-lite"/>
    </source>
</evidence>
<dbReference type="EMBL" id="LVLJ01003850">
    <property type="protein sequence ID" value="OAE19455.1"/>
    <property type="molecule type" value="Genomic_DNA"/>
</dbReference>
<dbReference type="AlphaFoldDB" id="A0A176VHQ9"/>
<name>A0A176VHQ9_MARPO</name>